<name>A0A974PJ58_9BACL</name>
<dbReference type="Proteomes" id="UP000595841">
    <property type="component" value="Plasmid unnamed1"/>
</dbReference>
<evidence type="ECO:0000313" key="1">
    <source>
        <dbReference type="EMBL" id="QQZ64553.1"/>
    </source>
</evidence>
<reference evidence="1 2" key="1">
    <citation type="submission" date="2021-01" db="EMBL/GenBank/DDBJ databases">
        <title>Whole genome sequence of Paenibacillus sonchi LMG 24727 for comparative genomics.</title>
        <authorList>
            <person name="Lee G."/>
            <person name="Kim M.-J."/>
            <person name="Lim K."/>
            <person name="Shin J.-H."/>
        </authorList>
    </citation>
    <scope>NUCLEOTIDE SEQUENCE [LARGE SCALE GENOMIC DNA]</scope>
    <source>
        <strain evidence="1 2">LMG 24727</strain>
        <plasmid evidence="1 2">unnamed1</plasmid>
    </source>
</reference>
<gene>
    <name evidence="1" type="ORF">JI735_34530</name>
</gene>
<organism evidence="1 2">
    <name type="scientific">Paenibacillus sonchi</name>
    <dbReference type="NCBI Taxonomy" id="373687"/>
    <lineage>
        <taxon>Bacteria</taxon>
        <taxon>Bacillati</taxon>
        <taxon>Bacillota</taxon>
        <taxon>Bacilli</taxon>
        <taxon>Bacillales</taxon>
        <taxon>Paenibacillaceae</taxon>
        <taxon>Paenibacillus</taxon>
        <taxon>Paenibacillus sonchi group</taxon>
    </lineage>
</organism>
<dbReference type="RefSeq" id="WP_202677756.1">
    <property type="nucleotide sequence ID" value="NZ_CP068596.1"/>
</dbReference>
<evidence type="ECO:0000313" key="2">
    <source>
        <dbReference type="Proteomes" id="UP000595841"/>
    </source>
</evidence>
<dbReference type="AlphaFoldDB" id="A0A974PJ58"/>
<dbReference type="KEGG" id="pson:JI735_34530"/>
<dbReference type="EMBL" id="CP068596">
    <property type="protein sequence ID" value="QQZ64553.1"/>
    <property type="molecule type" value="Genomic_DNA"/>
</dbReference>
<keyword evidence="1" id="KW-0614">Plasmid</keyword>
<accession>A0A974PJ58</accession>
<sequence length="55" mass="6537">MQKGSTMIPLRYIIVQGNCELKQGRTERTGIRRFFLMESIFFPFAFRMVTRAKAY</sequence>
<geneLocation type="plasmid" evidence="1 2">
    <name>unnamed1</name>
</geneLocation>
<keyword evidence="2" id="KW-1185">Reference proteome</keyword>
<protein>
    <submittedName>
        <fullName evidence="1">Uncharacterized protein</fullName>
    </submittedName>
</protein>
<proteinExistence type="predicted"/>